<protein>
    <submittedName>
        <fullName evidence="2">Uncharacterized protein</fullName>
    </submittedName>
</protein>
<sequence>MAIRTSTGSAERKSATAARPQQLDNRCKEPAGRSSRRPAKEARDSDSEAVDLSDEEDEAQTATQSTVKKAKRLTVQEIRDLDAQGELPSSGLLGMKFMQEAIKQKREDAKKEALDVLKFLALLLVLQAAGGHVGLSLAVSPCARLLQQVGDDLHSLLVGLLHSLSSSNLRLRDLHYDLIHLNTYQLAQEFQVLTESSQHLLGCGCGSCRPGLTLEEAHLKVQRRNAQLSQRLKKLWQLIQPETELHLTFAFEEVDFRLRATADESSQVLFLLKASDLLHGHLEQLKKTLEVILQQAPSLLRKPGATERSKLLELLENPPLHLIGTPSGRMKLLRSHVLCNAEEPPDSAWTPWTPWMDASSATWHGMSSLSWLQRLKRPSKRVCSVLPFGMPGANQRMFLGMI</sequence>
<dbReference type="EMBL" id="CAMXCT010000147">
    <property type="protein sequence ID" value="CAI3974634.1"/>
    <property type="molecule type" value="Genomic_DNA"/>
</dbReference>
<feature type="region of interest" description="Disordered" evidence="1">
    <location>
        <begin position="1"/>
        <end position="66"/>
    </location>
</feature>
<keyword evidence="4" id="KW-1185">Reference proteome</keyword>
<evidence type="ECO:0000313" key="4">
    <source>
        <dbReference type="Proteomes" id="UP001152797"/>
    </source>
</evidence>
<accession>A0A9P1BJM8</accession>
<gene>
    <name evidence="2" type="ORF">C1SCF055_LOCUS3022</name>
</gene>
<reference evidence="2" key="1">
    <citation type="submission" date="2022-10" db="EMBL/GenBank/DDBJ databases">
        <authorList>
            <person name="Chen Y."/>
            <person name="Dougan E. K."/>
            <person name="Chan C."/>
            <person name="Rhodes N."/>
            <person name="Thang M."/>
        </authorList>
    </citation>
    <scope>NUCLEOTIDE SEQUENCE</scope>
</reference>
<dbReference type="Proteomes" id="UP001152797">
    <property type="component" value="Unassembled WGS sequence"/>
</dbReference>
<feature type="compositionally biased region" description="Acidic residues" evidence="1">
    <location>
        <begin position="47"/>
        <end position="59"/>
    </location>
</feature>
<reference evidence="3" key="2">
    <citation type="submission" date="2024-04" db="EMBL/GenBank/DDBJ databases">
        <authorList>
            <person name="Chen Y."/>
            <person name="Shah S."/>
            <person name="Dougan E. K."/>
            <person name="Thang M."/>
            <person name="Chan C."/>
        </authorList>
    </citation>
    <scope>NUCLEOTIDE SEQUENCE [LARGE SCALE GENOMIC DNA]</scope>
</reference>
<comment type="caution">
    <text evidence="2">The sequence shown here is derived from an EMBL/GenBank/DDBJ whole genome shotgun (WGS) entry which is preliminary data.</text>
</comment>
<dbReference type="EMBL" id="CAMXCT020000147">
    <property type="protein sequence ID" value="CAL1128009.1"/>
    <property type="molecule type" value="Genomic_DNA"/>
</dbReference>
<dbReference type="EMBL" id="CAMXCT030000147">
    <property type="protein sequence ID" value="CAL4761946.1"/>
    <property type="molecule type" value="Genomic_DNA"/>
</dbReference>
<evidence type="ECO:0000313" key="3">
    <source>
        <dbReference type="EMBL" id="CAL1128009.1"/>
    </source>
</evidence>
<evidence type="ECO:0000256" key="1">
    <source>
        <dbReference type="SAM" id="MobiDB-lite"/>
    </source>
</evidence>
<organism evidence="2">
    <name type="scientific">Cladocopium goreaui</name>
    <dbReference type="NCBI Taxonomy" id="2562237"/>
    <lineage>
        <taxon>Eukaryota</taxon>
        <taxon>Sar</taxon>
        <taxon>Alveolata</taxon>
        <taxon>Dinophyceae</taxon>
        <taxon>Suessiales</taxon>
        <taxon>Symbiodiniaceae</taxon>
        <taxon>Cladocopium</taxon>
    </lineage>
</organism>
<name>A0A9P1BJM8_9DINO</name>
<proteinExistence type="predicted"/>
<evidence type="ECO:0000313" key="2">
    <source>
        <dbReference type="EMBL" id="CAI3974634.1"/>
    </source>
</evidence>
<dbReference type="AlphaFoldDB" id="A0A9P1BJM8"/>